<dbReference type="STRING" id="101127.A0A1X2G3W1"/>
<dbReference type="EMBL" id="MCGT01000050">
    <property type="protein sequence ID" value="ORX44112.1"/>
    <property type="molecule type" value="Genomic_DNA"/>
</dbReference>
<keyword evidence="1" id="KW-0812">Transmembrane</keyword>
<name>A0A1X2G3W1_9FUNG</name>
<protein>
    <recommendedName>
        <fullName evidence="4">Translocation protein sec66</fullName>
    </recommendedName>
</protein>
<dbReference type="InterPro" id="IPR018624">
    <property type="entry name" value="Sec66"/>
</dbReference>
<organism evidence="2 3">
    <name type="scientific">Hesseltinella vesiculosa</name>
    <dbReference type="NCBI Taxonomy" id="101127"/>
    <lineage>
        <taxon>Eukaryota</taxon>
        <taxon>Fungi</taxon>
        <taxon>Fungi incertae sedis</taxon>
        <taxon>Mucoromycota</taxon>
        <taxon>Mucoromycotina</taxon>
        <taxon>Mucoromycetes</taxon>
        <taxon>Mucorales</taxon>
        <taxon>Cunninghamellaceae</taxon>
        <taxon>Hesseltinella</taxon>
    </lineage>
</organism>
<dbReference type="GO" id="GO:0031207">
    <property type="term" value="C:Sec62/Sec63 complex"/>
    <property type="evidence" value="ECO:0007669"/>
    <property type="project" value="InterPro"/>
</dbReference>
<proteinExistence type="predicted"/>
<evidence type="ECO:0000313" key="2">
    <source>
        <dbReference type="EMBL" id="ORX44112.1"/>
    </source>
</evidence>
<dbReference type="PANTHER" id="PTHR28229">
    <property type="entry name" value="TRANSLOCATION PROTEIN SEC66"/>
    <property type="match status" value="1"/>
</dbReference>
<gene>
    <name evidence="2" type="ORF">DM01DRAFT_1411423</name>
</gene>
<keyword evidence="1" id="KW-1133">Transmembrane helix</keyword>
<evidence type="ECO:0000256" key="1">
    <source>
        <dbReference type="SAM" id="Phobius"/>
    </source>
</evidence>
<dbReference type="AlphaFoldDB" id="A0A1X2G3W1"/>
<dbReference type="PANTHER" id="PTHR28229:SF1">
    <property type="entry name" value="TRANSLOCATION PROTEIN SEC66"/>
    <property type="match status" value="1"/>
</dbReference>
<dbReference type="GO" id="GO:0031204">
    <property type="term" value="P:post-translational protein targeting to membrane, translocation"/>
    <property type="evidence" value="ECO:0007669"/>
    <property type="project" value="InterPro"/>
</dbReference>
<sequence>MTISVYFPMLYIGLTGITAQLLIRLFTKYGDKQVSDEAWFPLNKSKYAYLAIKEQPEAPLHHVKAALLARAVECVRRIRHLQSNEQVLPQLMQKGLINDRLHHELKTAETEAAQEGQEIFDEAEALVRGWSKTIFTTAMHMIEFEKLKQSVDTIRVPPQRE</sequence>
<evidence type="ECO:0008006" key="4">
    <source>
        <dbReference type="Google" id="ProtNLM"/>
    </source>
</evidence>
<dbReference type="OrthoDB" id="73168at2759"/>
<feature type="transmembrane region" description="Helical" evidence="1">
    <location>
        <begin position="6"/>
        <end position="26"/>
    </location>
</feature>
<evidence type="ECO:0000313" key="3">
    <source>
        <dbReference type="Proteomes" id="UP000242146"/>
    </source>
</evidence>
<dbReference type="Proteomes" id="UP000242146">
    <property type="component" value="Unassembled WGS sequence"/>
</dbReference>
<keyword evidence="1" id="KW-0472">Membrane</keyword>
<comment type="caution">
    <text evidence="2">The sequence shown here is derived from an EMBL/GenBank/DDBJ whole genome shotgun (WGS) entry which is preliminary data.</text>
</comment>
<keyword evidence="3" id="KW-1185">Reference proteome</keyword>
<reference evidence="2 3" key="1">
    <citation type="submission" date="2016-07" db="EMBL/GenBank/DDBJ databases">
        <title>Pervasive Adenine N6-methylation of Active Genes in Fungi.</title>
        <authorList>
            <consortium name="DOE Joint Genome Institute"/>
            <person name="Mondo S.J."/>
            <person name="Dannebaum R.O."/>
            <person name="Kuo R.C."/>
            <person name="Labutti K."/>
            <person name="Haridas S."/>
            <person name="Kuo A."/>
            <person name="Salamov A."/>
            <person name="Ahrendt S.R."/>
            <person name="Lipzen A."/>
            <person name="Sullivan W."/>
            <person name="Andreopoulos W.B."/>
            <person name="Clum A."/>
            <person name="Lindquist E."/>
            <person name="Daum C."/>
            <person name="Ramamoorthy G.K."/>
            <person name="Gryganskyi A."/>
            <person name="Culley D."/>
            <person name="Magnuson J.K."/>
            <person name="James T.Y."/>
            <person name="O'Malley M.A."/>
            <person name="Stajich J.E."/>
            <person name="Spatafora J.W."/>
            <person name="Visel A."/>
            <person name="Grigoriev I.V."/>
        </authorList>
    </citation>
    <scope>NUCLEOTIDE SEQUENCE [LARGE SCALE GENOMIC DNA]</scope>
    <source>
        <strain evidence="2 3">NRRL 3301</strain>
    </source>
</reference>
<dbReference type="Pfam" id="PF09802">
    <property type="entry name" value="Sec66"/>
    <property type="match status" value="1"/>
</dbReference>
<accession>A0A1X2G3W1</accession>